<evidence type="ECO:0000256" key="1">
    <source>
        <dbReference type="SAM" id="SignalP"/>
    </source>
</evidence>
<accession>A0AAE0I1J7</accession>
<feature type="signal peptide" evidence="1">
    <location>
        <begin position="1"/>
        <end position="20"/>
    </location>
</feature>
<proteinExistence type="predicted"/>
<reference evidence="2" key="1">
    <citation type="journal article" date="2023" name="Mol. Phylogenet. Evol.">
        <title>Genome-scale phylogeny and comparative genomics of the fungal order Sordariales.</title>
        <authorList>
            <person name="Hensen N."/>
            <person name="Bonometti L."/>
            <person name="Westerberg I."/>
            <person name="Brannstrom I.O."/>
            <person name="Guillou S."/>
            <person name="Cros-Aarteil S."/>
            <person name="Calhoun S."/>
            <person name="Haridas S."/>
            <person name="Kuo A."/>
            <person name="Mondo S."/>
            <person name="Pangilinan J."/>
            <person name="Riley R."/>
            <person name="LaButti K."/>
            <person name="Andreopoulos B."/>
            <person name="Lipzen A."/>
            <person name="Chen C."/>
            <person name="Yan M."/>
            <person name="Daum C."/>
            <person name="Ng V."/>
            <person name="Clum A."/>
            <person name="Steindorff A."/>
            <person name="Ohm R.A."/>
            <person name="Martin F."/>
            <person name="Silar P."/>
            <person name="Natvig D.O."/>
            <person name="Lalanne C."/>
            <person name="Gautier V."/>
            <person name="Ament-Velasquez S.L."/>
            <person name="Kruys A."/>
            <person name="Hutchinson M.I."/>
            <person name="Powell A.J."/>
            <person name="Barry K."/>
            <person name="Miller A.N."/>
            <person name="Grigoriev I.V."/>
            <person name="Debuchy R."/>
            <person name="Gladieux P."/>
            <person name="Hiltunen Thoren M."/>
            <person name="Johannesson H."/>
        </authorList>
    </citation>
    <scope>NUCLEOTIDE SEQUENCE</scope>
    <source>
        <strain evidence="2">CBS 118394</strain>
    </source>
</reference>
<protein>
    <submittedName>
        <fullName evidence="2">Uncharacterized protein</fullName>
    </submittedName>
</protein>
<feature type="chain" id="PRO_5042176157" evidence="1">
    <location>
        <begin position="21"/>
        <end position="126"/>
    </location>
</feature>
<comment type="caution">
    <text evidence="2">The sequence shown here is derived from an EMBL/GenBank/DDBJ whole genome shotgun (WGS) entry which is preliminary data.</text>
</comment>
<gene>
    <name evidence="2" type="ORF">B0H66DRAFT_535048</name>
</gene>
<evidence type="ECO:0000313" key="3">
    <source>
        <dbReference type="Proteomes" id="UP001283341"/>
    </source>
</evidence>
<dbReference type="EMBL" id="JAUEDM010000005">
    <property type="protein sequence ID" value="KAK3316807.1"/>
    <property type="molecule type" value="Genomic_DNA"/>
</dbReference>
<organism evidence="2 3">
    <name type="scientific">Apodospora peruviana</name>
    <dbReference type="NCBI Taxonomy" id="516989"/>
    <lineage>
        <taxon>Eukaryota</taxon>
        <taxon>Fungi</taxon>
        <taxon>Dikarya</taxon>
        <taxon>Ascomycota</taxon>
        <taxon>Pezizomycotina</taxon>
        <taxon>Sordariomycetes</taxon>
        <taxon>Sordariomycetidae</taxon>
        <taxon>Sordariales</taxon>
        <taxon>Lasiosphaeriaceae</taxon>
        <taxon>Apodospora</taxon>
    </lineage>
</organism>
<keyword evidence="3" id="KW-1185">Reference proteome</keyword>
<reference evidence="2" key="2">
    <citation type="submission" date="2023-06" db="EMBL/GenBank/DDBJ databases">
        <authorList>
            <consortium name="Lawrence Berkeley National Laboratory"/>
            <person name="Haridas S."/>
            <person name="Hensen N."/>
            <person name="Bonometti L."/>
            <person name="Westerberg I."/>
            <person name="Brannstrom I.O."/>
            <person name="Guillou S."/>
            <person name="Cros-Aarteil S."/>
            <person name="Calhoun S."/>
            <person name="Kuo A."/>
            <person name="Mondo S."/>
            <person name="Pangilinan J."/>
            <person name="Riley R."/>
            <person name="Labutti K."/>
            <person name="Andreopoulos B."/>
            <person name="Lipzen A."/>
            <person name="Chen C."/>
            <person name="Yanf M."/>
            <person name="Daum C."/>
            <person name="Ng V."/>
            <person name="Clum A."/>
            <person name="Steindorff A."/>
            <person name="Ohm R."/>
            <person name="Martin F."/>
            <person name="Silar P."/>
            <person name="Natvig D."/>
            <person name="Lalanne C."/>
            <person name="Gautier V."/>
            <person name="Ament-Velasquez S.L."/>
            <person name="Kruys A."/>
            <person name="Hutchinson M.I."/>
            <person name="Powell A.J."/>
            <person name="Barry K."/>
            <person name="Miller A.N."/>
            <person name="Grigoriev I.V."/>
            <person name="Debuchy R."/>
            <person name="Gladieux P."/>
            <person name="Thoren M.H."/>
            <person name="Johannesson H."/>
        </authorList>
    </citation>
    <scope>NUCLEOTIDE SEQUENCE</scope>
    <source>
        <strain evidence="2">CBS 118394</strain>
    </source>
</reference>
<dbReference type="AlphaFoldDB" id="A0AAE0I1J7"/>
<keyword evidence="1" id="KW-0732">Signal</keyword>
<sequence>MKSLIFTAVTLLATLGIASPSPGVVNATHDNIQVTRADPWYIGTECKNSKAGNIYGTCQYTSTCKSRTGTVDSNPDCPGPDNVQCCVYDNCLNGAKGTCVDTRNFKCQGNGGYNQWVILVRYHTRS</sequence>
<name>A0AAE0I1J7_9PEZI</name>
<dbReference type="Proteomes" id="UP001283341">
    <property type="component" value="Unassembled WGS sequence"/>
</dbReference>
<evidence type="ECO:0000313" key="2">
    <source>
        <dbReference type="EMBL" id="KAK3316807.1"/>
    </source>
</evidence>